<dbReference type="SUPFAM" id="SSF103473">
    <property type="entry name" value="MFS general substrate transporter"/>
    <property type="match status" value="1"/>
</dbReference>
<evidence type="ECO:0000256" key="6">
    <source>
        <dbReference type="ARBA" id="ARBA00023136"/>
    </source>
</evidence>
<dbReference type="InterPro" id="IPR036259">
    <property type="entry name" value="MFS_trans_sf"/>
</dbReference>
<gene>
    <name evidence="11" type="ORF">N7539_001580</name>
</gene>
<evidence type="ECO:0000256" key="3">
    <source>
        <dbReference type="ARBA" id="ARBA00022448"/>
    </source>
</evidence>
<evidence type="ECO:0000256" key="7">
    <source>
        <dbReference type="RuleBase" id="RU003346"/>
    </source>
</evidence>
<accession>A0A9X0C0C5</accession>
<reference evidence="11" key="1">
    <citation type="submission" date="2022-12" db="EMBL/GenBank/DDBJ databases">
        <authorList>
            <person name="Petersen C."/>
        </authorList>
    </citation>
    <scope>NUCLEOTIDE SEQUENCE</scope>
    <source>
        <strain evidence="11">IBT 30728</strain>
    </source>
</reference>
<dbReference type="InterPro" id="IPR005828">
    <property type="entry name" value="MFS_sugar_transport-like"/>
</dbReference>
<evidence type="ECO:0000256" key="5">
    <source>
        <dbReference type="ARBA" id="ARBA00022989"/>
    </source>
</evidence>
<keyword evidence="4 9" id="KW-0812">Transmembrane</keyword>
<feature type="transmembrane region" description="Helical" evidence="9">
    <location>
        <begin position="430"/>
        <end position="449"/>
    </location>
</feature>
<dbReference type="GeneID" id="81621432"/>
<dbReference type="InterPro" id="IPR005829">
    <property type="entry name" value="Sugar_transporter_CS"/>
</dbReference>
<dbReference type="PANTHER" id="PTHR48022">
    <property type="entry name" value="PLASTIDIC GLUCOSE TRANSPORTER 4"/>
    <property type="match status" value="1"/>
</dbReference>
<dbReference type="FunFam" id="1.20.1250.20:FF:000090">
    <property type="entry name" value="MFS sugar transporter, putative"/>
    <property type="match status" value="1"/>
</dbReference>
<dbReference type="AlphaFoldDB" id="A0A9X0C0C5"/>
<evidence type="ECO:0000256" key="4">
    <source>
        <dbReference type="ARBA" id="ARBA00022692"/>
    </source>
</evidence>
<dbReference type="InterPro" id="IPR003663">
    <property type="entry name" value="Sugar/inositol_transpt"/>
</dbReference>
<dbReference type="InterPro" id="IPR020846">
    <property type="entry name" value="MFS_dom"/>
</dbReference>
<reference evidence="11" key="2">
    <citation type="journal article" date="2023" name="IMA Fungus">
        <title>Comparative genomic study of the Penicillium genus elucidates a diverse pangenome and 15 lateral gene transfer events.</title>
        <authorList>
            <person name="Petersen C."/>
            <person name="Sorensen T."/>
            <person name="Nielsen M.R."/>
            <person name="Sondergaard T.E."/>
            <person name="Sorensen J.L."/>
            <person name="Fitzpatrick D.A."/>
            <person name="Frisvad J.C."/>
            <person name="Nielsen K.L."/>
        </authorList>
    </citation>
    <scope>NUCLEOTIDE SEQUENCE</scope>
    <source>
        <strain evidence="11">IBT 30728</strain>
    </source>
</reference>
<name>A0A9X0C0C5_9EURO</name>
<dbReference type="Pfam" id="PF00083">
    <property type="entry name" value="Sugar_tr"/>
    <property type="match status" value="1"/>
</dbReference>
<dbReference type="PRINTS" id="PR00171">
    <property type="entry name" value="SUGRTRNSPORT"/>
</dbReference>
<feature type="transmembrane region" description="Helical" evidence="9">
    <location>
        <begin position="261"/>
        <end position="281"/>
    </location>
</feature>
<feature type="transmembrane region" description="Helical" evidence="9">
    <location>
        <begin position="52"/>
        <end position="72"/>
    </location>
</feature>
<feature type="transmembrane region" description="Helical" evidence="9">
    <location>
        <begin position="137"/>
        <end position="159"/>
    </location>
</feature>
<feature type="transmembrane region" description="Helical" evidence="9">
    <location>
        <begin position="79"/>
        <end position="99"/>
    </location>
</feature>
<feature type="transmembrane region" description="Helical" evidence="9">
    <location>
        <begin position="301"/>
        <end position="321"/>
    </location>
</feature>
<comment type="caution">
    <text evidence="11">The sequence shown here is derived from an EMBL/GenBank/DDBJ whole genome shotgun (WGS) entry which is preliminary data.</text>
</comment>
<evidence type="ECO:0000256" key="9">
    <source>
        <dbReference type="SAM" id="Phobius"/>
    </source>
</evidence>
<keyword evidence="12" id="KW-1185">Reference proteome</keyword>
<proteinExistence type="inferred from homology"/>
<evidence type="ECO:0000259" key="10">
    <source>
        <dbReference type="PROSITE" id="PS50850"/>
    </source>
</evidence>
<feature type="transmembrane region" description="Helical" evidence="9">
    <location>
        <begin position="171"/>
        <end position="193"/>
    </location>
</feature>
<keyword evidence="3 7" id="KW-0813">Transport</keyword>
<feature type="transmembrane region" description="Helical" evidence="9">
    <location>
        <begin position="333"/>
        <end position="351"/>
    </location>
</feature>
<evidence type="ECO:0000256" key="1">
    <source>
        <dbReference type="ARBA" id="ARBA00004141"/>
    </source>
</evidence>
<dbReference type="PROSITE" id="PS00217">
    <property type="entry name" value="SUGAR_TRANSPORT_2"/>
    <property type="match status" value="1"/>
</dbReference>
<evidence type="ECO:0000256" key="8">
    <source>
        <dbReference type="SAM" id="MobiDB-lite"/>
    </source>
</evidence>
<feature type="transmembrane region" description="Helical" evidence="9">
    <location>
        <begin position="105"/>
        <end position="125"/>
    </location>
</feature>
<feature type="transmembrane region" description="Helical" evidence="9">
    <location>
        <begin position="363"/>
        <end position="387"/>
    </location>
</feature>
<keyword evidence="5 9" id="KW-1133">Transmembrane helix</keyword>
<dbReference type="Proteomes" id="UP001148312">
    <property type="component" value="Unassembled WGS sequence"/>
</dbReference>
<feature type="domain" description="Major facilitator superfamily (MFS) profile" evidence="10">
    <location>
        <begin position="9"/>
        <end position="453"/>
    </location>
</feature>
<evidence type="ECO:0000313" key="12">
    <source>
        <dbReference type="Proteomes" id="UP001148312"/>
    </source>
</evidence>
<feature type="region of interest" description="Disordered" evidence="8">
    <location>
        <begin position="486"/>
        <end position="545"/>
    </location>
</feature>
<comment type="similarity">
    <text evidence="2 7">Belongs to the major facilitator superfamily. Sugar transporter (TC 2.A.1.1) family.</text>
</comment>
<dbReference type="Gene3D" id="1.20.1250.20">
    <property type="entry name" value="MFS general substrate transporter like domains"/>
    <property type="match status" value="1"/>
</dbReference>
<dbReference type="GO" id="GO:0005351">
    <property type="term" value="F:carbohydrate:proton symporter activity"/>
    <property type="evidence" value="ECO:0007669"/>
    <property type="project" value="TreeGrafter"/>
</dbReference>
<dbReference type="NCBIfam" id="TIGR00879">
    <property type="entry name" value="SP"/>
    <property type="match status" value="1"/>
</dbReference>
<keyword evidence="6 9" id="KW-0472">Membrane</keyword>
<dbReference type="GO" id="GO:0016020">
    <property type="term" value="C:membrane"/>
    <property type="evidence" value="ECO:0007669"/>
    <property type="project" value="UniProtKB-SubCell"/>
</dbReference>
<comment type="subcellular location">
    <subcellularLocation>
        <location evidence="1">Membrane</location>
        <topology evidence="1">Multi-pass membrane protein</topology>
    </subcellularLocation>
</comment>
<dbReference type="InterPro" id="IPR050360">
    <property type="entry name" value="MFS_Sugar_Transporters"/>
</dbReference>
<dbReference type="PANTHER" id="PTHR48022:SF9">
    <property type="entry name" value="MAJOR FACILITATOR SUPERFAMILY (MFS) PROFILE DOMAIN-CONTAINING PROTEIN"/>
    <property type="match status" value="1"/>
</dbReference>
<dbReference type="PROSITE" id="PS50850">
    <property type="entry name" value="MFS"/>
    <property type="match status" value="1"/>
</dbReference>
<organism evidence="11 12">
    <name type="scientific">Penicillium diatomitis</name>
    <dbReference type="NCBI Taxonomy" id="2819901"/>
    <lineage>
        <taxon>Eukaryota</taxon>
        <taxon>Fungi</taxon>
        <taxon>Dikarya</taxon>
        <taxon>Ascomycota</taxon>
        <taxon>Pezizomycotina</taxon>
        <taxon>Eurotiomycetes</taxon>
        <taxon>Eurotiomycetidae</taxon>
        <taxon>Eurotiales</taxon>
        <taxon>Aspergillaceae</taxon>
        <taxon>Penicillium</taxon>
    </lineage>
</organism>
<dbReference type="RefSeq" id="XP_056793214.1">
    <property type="nucleotide sequence ID" value="XM_056931183.1"/>
</dbReference>
<sequence>MPYLLVTFCCAFAALGSFLFGYDSGVISSSIEQNAFLDYFGSPGLSDAASGGIISSYTGGAIVGSLLAPYISDLRGRRMIIFVGGLLATLGAGLQGGAITVAMLIAGRFIAGLAVGLMSATIPVYCSEVAPPRIRGLLASMQQWMVGLGIMVAACPQWVGYGCSLHRGNFAWRFPLSFQAVPAVLLVCGILFLPESPRWLIEHDKEAAGRAVLTRLHLNANASNQELVDRELHQIHESVLYEKQLAVRSWRQLLFSRQWRYRILLACGLQAMTQCSGVNVIQNYGPRLYKTLGMSTSTSLMIIGISGALAQLWNTIFMTFIDKVGRRKLLIPSLLGMGAAMCVEATLAHYVDFGDANSNQDALRAAIAMFFVFSLFFTALGMISWIYQSEIFPTAIRARGSAIATATNWSSNLIFAQCSPIALTSIGSKYFYVFVAFNWASVIIVWYWYPETVGKTLEEVEQVFWDSSQGQEAAGLPATITAQEVASSSQGDKEWTPPLPHPYPHHQHHPQGVHPLSMHPIKSDNWSRRSVSSLPESTRKQMDGT</sequence>
<protein>
    <recommendedName>
        <fullName evidence="10">Major facilitator superfamily (MFS) profile domain-containing protein</fullName>
    </recommendedName>
</protein>
<evidence type="ECO:0000256" key="2">
    <source>
        <dbReference type="ARBA" id="ARBA00010992"/>
    </source>
</evidence>
<dbReference type="EMBL" id="JAPWDQ010000002">
    <property type="protein sequence ID" value="KAJ5492834.1"/>
    <property type="molecule type" value="Genomic_DNA"/>
</dbReference>
<evidence type="ECO:0000313" key="11">
    <source>
        <dbReference type="EMBL" id="KAJ5492834.1"/>
    </source>
</evidence>